<dbReference type="RefSeq" id="WP_163744483.1">
    <property type="nucleotide sequence ID" value="NZ_JAAGOA010000030.1"/>
</dbReference>
<keyword evidence="3 5" id="KW-1133">Transmembrane helix</keyword>
<reference evidence="7 8" key="1">
    <citation type="submission" date="2020-02" db="EMBL/GenBank/DDBJ databases">
        <authorList>
            <person name="Li X.-J."/>
            <person name="Han X.-M."/>
        </authorList>
    </citation>
    <scope>NUCLEOTIDE SEQUENCE [LARGE SCALE GENOMIC DNA]</scope>
    <source>
        <strain evidence="7 8">CCTCC AB 2017055</strain>
    </source>
</reference>
<evidence type="ECO:0000313" key="8">
    <source>
        <dbReference type="Proteomes" id="UP000475214"/>
    </source>
</evidence>
<dbReference type="Pfam" id="PF12698">
    <property type="entry name" value="ABC2_membrane_3"/>
    <property type="match status" value="1"/>
</dbReference>
<feature type="domain" description="ABC-2 type transporter transmembrane" evidence="6">
    <location>
        <begin position="69"/>
        <end position="269"/>
    </location>
</feature>
<feature type="transmembrane region" description="Helical" evidence="5">
    <location>
        <begin position="199"/>
        <end position="217"/>
    </location>
</feature>
<gene>
    <name evidence="7" type="ORF">G1H10_28790</name>
</gene>
<evidence type="ECO:0000256" key="1">
    <source>
        <dbReference type="ARBA" id="ARBA00004141"/>
    </source>
</evidence>
<feature type="transmembrane region" description="Helical" evidence="5">
    <location>
        <begin position="6"/>
        <end position="27"/>
    </location>
</feature>
<dbReference type="GO" id="GO:0005886">
    <property type="term" value="C:plasma membrane"/>
    <property type="evidence" value="ECO:0007669"/>
    <property type="project" value="UniProtKB-SubCell"/>
</dbReference>
<sequence length="277" mass="28130">MSNAGMSVAGAGASTATGVGFADVLAAEWLKARTLRSTAVAVAGFALIGLGMSTLVSSANAAEYADLPASEQAGFLPLGIALYGVILAQFALGSLGISMVTQEYSTRTIWPSLAAVPRRSRLLAAKVTVIALIALTAGVLTGLGMVVVAQVIFDRNDIPNATPEALGYADVARSVLGTGLYVCVLAVLGLAVGVLVRSAAVAIGALVSGVLLIPSLAESLPEPWGETVSTYWPSNAGLQLVLNGDDGLSPWAGFGVMCGFTAIVVAVTFAMFQRRDA</sequence>
<evidence type="ECO:0000256" key="2">
    <source>
        <dbReference type="ARBA" id="ARBA00022692"/>
    </source>
</evidence>
<dbReference type="Proteomes" id="UP000475214">
    <property type="component" value="Unassembled WGS sequence"/>
</dbReference>
<dbReference type="GO" id="GO:0140359">
    <property type="term" value="F:ABC-type transporter activity"/>
    <property type="evidence" value="ECO:0007669"/>
    <property type="project" value="InterPro"/>
</dbReference>
<dbReference type="PANTHER" id="PTHR37305">
    <property type="entry name" value="INTEGRAL MEMBRANE PROTEIN-RELATED"/>
    <property type="match status" value="1"/>
</dbReference>
<dbReference type="InterPro" id="IPR013525">
    <property type="entry name" value="ABC2_TM"/>
</dbReference>
<feature type="transmembrane region" description="Helical" evidence="5">
    <location>
        <begin position="39"/>
        <end position="60"/>
    </location>
</feature>
<feature type="transmembrane region" description="Helical" evidence="5">
    <location>
        <begin position="172"/>
        <end position="192"/>
    </location>
</feature>
<protein>
    <submittedName>
        <fullName evidence="7">ABC transporter permease subunit</fullName>
    </submittedName>
</protein>
<evidence type="ECO:0000256" key="3">
    <source>
        <dbReference type="ARBA" id="ARBA00022989"/>
    </source>
</evidence>
<evidence type="ECO:0000259" key="6">
    <source>
        <dbReference type="Pfam" id="PF12698"/>
    </source>
</evidence>
<dbReference type="EMBL" id="JAAGOA010000030">
    <property type="protein sequence ID" value="NEE04174.1"/>
    <property type="molecule type" value="Genomic_DNA"/>
</dbReference>
<feature type="transmembrane region" description="Helical" evidence="5">
    <location>
        <begin position="251"/>
        <end position="272"/>
    </location>
</feature>
<evidence type="ECO:0000256" key="4">
    <source>
        <dbReference type="ARBA" id="ARBA00023136"/>
    </source>
</evidence>
<comment type="caution">
    <text evidence="7">The sequence shown here is derived from an EMBL/GenBank/DDBJ whole genome shotgun (WGS) entry which is preliminary data.</text>
</comment>
<feature type="transmembrane region" description="Helical" evidence="5">
    <location>
        <begin position="80"/>
        <end position="101"/>
    </location>
</feature>
<keyword evidence="8" id="KW-1185">Reference proteome</keyword>
<proteinExistence type="predicted"/>
<evidence type="ECO:0000313" key="7">
    <source>
        <dbReference type="EMBL" id="NEE04174.1"/>
    </source>
</evidence>
<dbReference type="PANTHER" id="PTHR37305:SF1">
    <property type="entry name" value="MEMBRANE PROTEIN"/>
    <property type="match status" value="1"/>
</dbReference>
<feature type="transmembrane region" description="Helical" evidence="5">
    <location>
        <begin position="122"/>
        <end position="152"/>
    </location>
</feature>
<accession>A0A6L9SHQ2</accession>
<keyword evidence="4 5" id="KW-0472">Membrane</keyword>
<evidence type="ECO:0000256" key="5">
    <source>
        <dbReference type="SAM" id="Phobius"/>
    </source>
</evidence>
<dbReference type="AlphaFoldDB" id="A0A6L9SHQ2"/>
<comment type="subcellular location">
    <subcellularLocation>
        <location evidence="1">Membrane</location>
        <topology evidence="1">Multi-pass membrane protein</topology>
    </subcellularLocation>
</comment>
<keyword evidence="2 5" id="KW-0812">Transmembrane</keyword>
<name>A0A6L9SHQ2_9ACTN</name>
<organism evidence="7 8">
    <name type="scientific">Phytoactinopolyspora halotolerans</name>
    <dbReference type="NCBI Taxonomy" id="1981512"/>
    <lineage>
        <taxon>Bacteria</taxon>
        <taxon>Bacillati</taxon>
        <taxon>Actinomycetota</taxon>
        <taxon>Actinomycetes</taxon>
        <taxon>Jiangellales</taxon>
        <taxon>Jiangellaceae</taxon>
        <taxon>Phytoactinopolyspora</taxon>
    </lineage>
</organism>